<feature type="region of interest" description="Disordered" evidence="5">
    <location>
        <begin position="30"/>
        <end position="74"/>
    </location>
</feature>
<dbReference type="Proteomes" id="UP000567179">
    <property type="component" value="Unassembled WGS sequence"/>
</dbReference>
<dbReference type="EMBL" id="JAACJJ010000043">
    <property type="protein sequence ID" value="KAF5315491.1"/>
    <property type="molecule type" value="Genomic_DNA"/>
</dbReference>
<proteinExistence type="predicted"/>
<keyword evidence="3 6" id="KW-1133">Transmembrane helix</keyword>
<evidence type="ECO:0000313" key="8">
    <source>
        <dbReference type="Proteomes" id="UP000567179"/>
    </source>
</evidence>
<organism evidence="7 8">
    <name type="scientific">Psilocybe cf. subviscida</name>
    <dbReference type="NCBI Taxonomy" id="2480587"/>
    <lineage>
        <taxon>Eukaryota</taxon>
        <taxon>Fungi</taxon>
        <taxon>Dikarya</taxon>
        <taxon>Basidiomycota</taxon>
        <taxon>Agaricomycotina</taxon>
        <taxon>Agaricomycetes</taxon>
        <taxon>Agaricomycetidae</taxon>
        <taxon>Agaricales</taxon>
        <taxon>Agaricineae</taxon>
        <taxon>Strophariaceae</taxon>
        <taxon>Psilocybe</taxon>
    </lineage>
</organism>
<evidence type="ECO:0000256" key="1">
    <source>
        <dbReference type="ARBA" id="ARBA00004141"/>
    </source>
</evidence>
<dbReference type="InterPro" id="IPR018499">
    <property type="entry name" value="Tetraspanin/Peripherin"/>
</dbReference>
<evidence type="ECO:0008006" key="9">
    <source>
        <dbReference type="Google" id="ProtNLM"/>
    </source>
</evidence>
<evidence type="ECO:0000256" key="3">
    <source>
        <dbReference type="ARBA" id="ARBA00022989"/>
    </source>
</evidence>
<keyword evidence="4 6" id="KW-0472">Membrane</keyword>
<comment type="subcellular location">
    <subcellularLocation>
        <location evidence="1">Membrane</location>
        <topology evidence="1">Multi-pass membrane protein</topology>
    </subcellularLocation>
</comment>
<feature type="transmembrane region" description="Helical" evidence="6">
    <location>
        <begin position="313"/>
        <end position="335"/>
    </location>
</feature>
<protein>
    <recommendedName>
        <fullName evidence="9">Tetraspanin Tsp2</fullName>
    </recommendedName>
</protein>
<evidence type="ECO:0000256" key="5">
    <source>
        <dbReference type="SAM" id="MobiDB-lite"/>
    </source>
</evidence>
<feature type="compositionally biased region" description="Polar residues" evidence="5">
    <location>
        <begin position="57"/>
        <end position="70"/>
    </location>
</feature>
<feature type="region of interest" description="Disordered" evidence="5">
    <location>
        <begin position="87"/>
        <end position="123"/>
    </location>
</feature>
<dbReference type="OrthoDB" id="2156690at2759"/>
<keyword evidence="8" id="KW-1185">Reference proteome</keyword>
<feature type="transmembrane region" description="Helical" evidence="6">
    <location>
        <begin position="283"/>
        <end position="306"/>
    </location>
</feature>
<sequence length="485" mass="53199">MSVVYVRAPIHRPALTLGFPDIGIMHYRTPSTISRNTNGSTMRRRSGGSMSYKNLVHNESSSKDSSNATNDIRDSRVVLEDYHVYATGLESQDSGSDRTTLDPPSTHVQSSEPEPQGALPLPDSIEALPSLPSSADSRSIYNDNESRVLESLDSASKGGCRPSVSPNTTISLDSGHKGIIRSVGTTNKFTHKWPVPKNALRLMPESKHGEAGADMSGGGALCIEEGQGLTWRHVAKWTLHKWCLLFSVTVVFFCGLSAMILALMTWFNTWQSSQVMVVTDNDILILITLAASFFLFTSLIGVTGTLLNSRPILAVYTFLLWPAFLSLMAVGYTSYRRSSYSLENKLNLTWSRFFTPTGRRIIQDSLNCCGFYSAMHEAAPSKTCYLRAPLPGCKAGLYSFEQSHLKAIWSATFTLVPVHLANMIIALLCSNHVTKRFGNGFTPIHYRLSPMDVKADADKLLVGGIDQLPTVPYNGATNEVLSEKS</sequence>
<evidence type="ECO:0000256" key="2">
    <source>
        <dbReference type="ARBA" id="ARBA00022692"/>
    </source>
</evidence>
<name>A0A8H5EX15_9AGAR</name>
<reference evidence="7 8" key="1">
    <citation type="journal article" date="2020" name="ISME J.">
        <title>Uncovering the hidden diversity of litter-decomposition mechanisms in mushroom-forming fungi.</title>
        <authorList>
            <person name="Floudas D."/>
            <person name="Bentzer J."/>
            <person name="Ahren D."/>
            <person name="Johansson T."/>
            <person name="Persson P."/>
            <person name="Tunlid A."/>
        </authorList>
    </citation>
    <scope>NUCLEOTIDE SEQUENCE [LARGE SCALE GENOMIC DNA]</scope>
    <source>
        <strain evidence="7 8">CBS 101986</strain>
    </source>
</reference>
<feature type="transmembrane region" description="Helical" evidence="6">
    <location>
        <begin position="242"/>
        <end position="263"/>
    </location>
</feature>
<dbReference type="Pfam" id="PF00335">
    <property type="entry name" value="Tetraspanin"/>
    <property type="match status" value="1"/>
</dbReference>
<dbReference type="GO" id="GO:0016020">
    <property type="term" value="C:membrane"/>
    <property type="evidence" value="ECO:0007669"/>
    <property type="project" value="UniProtKB-SubCell"/>
</dbReference>
<dbReference type="AlphaFoldDB" id="A0A8H5EX15"/>
<feature type="compositionally biased region" description="Polar residues" evidence="5">
    <location>
        <begin position="101"/>
        <end position="113"/>
    </location>
</feature>
<feature type="transmembrane region" description="Helical" evidence="6">
    <location>
        <begin position="407"/>
        <end position="429"/>
    </location>
</feature>
<evidence type="ECO:0000256" key="6">
    <source>
        <dbReference type="SAM" id="Phobius"/>
    </source>
</evidence>
<keyword evidence="2 6" id="KW-0812">Transmembrane</keyword>
<comment type="caution">
    <text evidence="7">The sequence shown here is derived from an EMBL/GenBank/DDBJ whole genome shotgun (WGS) entry which is preliminary data.</text>
</comment>
<accession>A0A8H5EX15</accession>
<evidence type="ECO:0000313" key="7">
    <source>
        <dbReference type="EMBL" id="KAF5315491.1"/>
    </source>
</evidence>
<evidence type="ECO:0000256" key="4">
    <source>
        <dbReference type="ARBA" id="ARBA00023136"/>
    </source>
</evidence>
<gene>
    <name evidence="7" type="ORF">D9619_007229</name>
</gene>